<feature type="domain" description="RING-type" evidence="10">
    <location>
        <begin position="580"/>
        <end position="615"/>
    </location>
</feature>
<dbReference type="FunFam" id="1.10.1170.10:FF:000002">
    <property type="entry name" value="Baculoviral IAP repeat containing 7"/>
    <property type="match status" value="1"/>
</dbReference>
<dbReference type="Gene3D" id="1.10.1170.10">
    <property type="entry name" value="Inhibitor Of Apoptosis Protein (2mihbC-IAP-1), Chain A"/>
    <property type="match status" value="2"/>
</dbReference>
<sequence>MEDSLLLTDFILYMFMLLVVFSACTCIWLLELLQSLLKWIFSQKQVDIAGQDRLRKQNKQNKPDQEKLESSYFLQLEGHEQTLQCFPVRYLTEGFIQVDPVQLGPLQGLYVDVEGIQEEREERDGLENVQLHSLTESDIEADEVHQQVSSNDIPSAISIRNGERDDRAQTLSELLRIRTVSIHELPFIQMEHTRQSEYRNSSEAESASNYEDSRGVLDNQVHDNVIADDNPSQPIDAGDTESSVSNFTPFTSLMSMSASTPSSNFSSISSEDSEAFAQEWIRLRTFSDWPLNSIFSTTLARNGWVSLGEGDRARCYICHVVHEGWRIGDDPDQYHSPNCRFKSGLQNNVPIYRGTSYQTPTLVQMSLLSTQRDGSSENNPDRVRGETAVTNGNQNLIPNQQQELLNGPPVRLKSGSPSYAILAERISTFKGWPTGMIPSPSDMAQAGFFYSGYGDCTRCFFCGGGLRNWEAGDNPWFEHARWFPSCAFIRQIKGQEFIDLVQKRVTELENQEEVESLQASSPYNTDLTSLENHSNTDSHLNSNVDDQTSLDELENNSNHISDELSSLKQENTSLKDQILCKICMEKNVSIAFLPCGHLACCEDCAPAMRKCPICREFVRGTVKTFLV</sequence>
<feature type="transmembrane region" description="Helical" evidence="9">
    <location>
        <begin position="12"/>
        <end position="33"/>
    </location>
</feature>
<evidence type="ECO:0000256" key="8">
    <source>
        <dbReference type="SAM" id="MobiDB-lite"/>
    </source>
</evidence>
<dbReference type="SMART" id="SM00184">
    <property type="entry name" value="RING"/>
    <property type="match status" value="1"/>
</dbReference>
<keyword evidence="3" id="KW-0479">Metal-binding</keyword>
<dbReference type="PANTHER" id="PTHR10044">
    <property type="entry name" value="INHIBITOR OF APOPTOSIS"/>
    <property type="match status" value="1"/>
</dbReference>
<evidence type="ECO:0000256" key="5">
    <source>
        <dbReference type="ARBA" id="ARBA00022833"/>
    </source>
</evidence>
<evidence type="ECO:0000256" key="6">
    <source>
        <dbReference type="PROSITE-ProRule" id="PRU00175"/>
    </source>
</evidence>
<evidence type="ECO:0000256" key="4">
    <source>
        <dbReference type="ARBA" id="ARBA00022771"/>
    </source>
</evidence>
<feature type="region of interest" description="Disordered" evidence="8">
    <location>
        <begin position="193"/>
        <end position="213"/>
    </location>
</feature>
<evidence type="ECO:0000256" key="3">
    <source>
        <dbReference type="ARBA" id="ARBA00022723"/>
    </source>
</evidence>
<evidence type="ECO:0000313" key="12">
    <source>
        <dbReference type="Proteomes" id="UP000005408"/>
    </source>
</evidence>
<keyword evidence="9" id="KW-1133">Transmembrane helix</keyword>
<protein>
    <recommendedName>
        <fullName evidence="10">RING-type domain-containing protein</fullName>
    </recommendedName>
</protein>
<keyword evidence="5" id="KW-0862">Zinc</keyword>
<dbReference type="CDD" id="cd00022">
    <property type="entry name" value="BIR"/>
    <property type="match status" value="2"/>
</dbReference>
<evidence type="ECO:0000256" key="2">
    <source>
        <dbReference type="ARBA" id="ARBA00022703"/>
    </source>
</evidence>
<dbReference type="Gene3D" id="3.30.40.10">
    <property type="entry name" value="Zinc/RING finger domain, C3HC4 (zinc finger)"/>
    <property type="match status" value="1"/>
</dbReference>
<keyword evidence="9" id="KW-0472">Membrane</keyword>
<dbReference type="SUPFAM" id="SSF57924">
    <property type="entry name" value="Inhibitor of apoptosis (IAP) repeat"/>
    <property type="match status" value="2"/>
</dbReference>
<keyword evidence="12" id="KW-1185">Reference proteome</keyword>
<keyword evidence="2" id="KW-0053">Apoptosis</keyword>
<dbReference type="GO" id="GO:0005737">
    <property type="term" value="C:cytoplasm"/>
    <property type="evidence" value="ECO:0007669"/>
    <property type="project" value="TreeGrafter"/>
</dbReference>
<dbReference type="FunFam" id="3.30.40.10:FF:000184">
    <property type="entry name" value="Baculoviral IAP repeat containing 2"/>
    <property type="match status" value="1"/>
</dbReference>
<feature type="coiled-coil region" evidence="7">
    <location>
        <begin position="550"/>
        <end position="577"/>
    </location>
</feature>
<dbReference type="PROSITE" id="PS50143">
    <property type="entry name" value="BIR_REPEAT_2"/>
    <property type="match status" value="2"/>
</dbReference>
<feature type="compositionally biased region" description="Basic and acidic residues" evidence="8">
    <location>
        <begin position="193"/>
        <end position="202"/>
    </location>
</feature>
<evidence type="ECO:0000256" key="7">
    <source>
        <dbReference type="SAM" id="Coils"/>
    </source>
</evidence>
<reference evidence="11" key="1">
    <citation type="submission" date="2022-08" db="UniProtKB">
        <authorList>
            <consortium name="EnsemblMetazoa"/>
        </authorList>
    </citation>
    <scope>IDENTIFICATION</scope>
    <source>
        <strain evidence="11">05x7-T-G4-1.051#20</strain>
    </source>
</reference>
<dbReference type="Pfam" id="PF13920">
    <property type="entry name" value="zf-C3HC4_3"/>
    <property type="match status" value="1"/>
</dbReference>
<accession>A0A8W8JLJ2</accession>
<dbReference type="EnsemblMetazoa" id="G19875.1">
    <property type="protein sequence ID" value="G19875.1:cds"/>
    <property type="gene ID" value="G19875"/>
</dbReference>
<dbReference type="InterPro" id="IPR013083">
    <property type="entry name" value="Znf_RING/FYVE/PHD"/>
</dbReference>
<proteinExistence type="inferred from homology"/>
<name>A0A8W8JLJ2_MAGGI</name>
<dbReference type="GO" id="GO:0051726">
    <property type="term" value="P:regulation of cell cycle"/>
    <property type="evidence" value="ECO:0007669"/>
    <property type="project" value="TreeGrafter"/>
</dbReference>
<dbReference type="SMART" id="SM00238">
    <property type="entry name" value="BIR"/>
    <property type="match status" value="2"/>
</dbReference>
<dbReference type="GO" id="GO:0006915">
    <property type="term" value="P:apoptotic process"/>
    <property type="evidence" value="ECO:0007669"/>
    <property type="project" value="UniProtKB-KW"/>
</dbReference>
<evidence type="ECO:0000313" key="11">
    <source>
        <dbReference type="EnsemblMetazoa" id="G19875.1:cds"/>
    </source>
</evidence>
<dbReference type="GO" id="GO:0008270">
    <property type="term" value="F:zinc ion binding"/>
    <property type="evidence" value="ECO:0007669"/>
    <property type="project" value="UniProtKB-KW"/>
</dbReference>
<dbReference type="PROSITE" id="PS50089">
    <property type="entry name" value="ZF_RING_2"/>
    <property type="match status" value="1"/>
</dbReference>
<dbReference type="Proteomes" id="UP000005408">
    <property type="component" value="Unassembled WGS sequence"/>
</dbReference>
<evidence type="ECO:0000256" key="9">
    <source>
        <dbReference type="SAM" id="Phobius"/>
    </source>
</evidence>
<dbReference type="AlphaFoldDB" id="A0A8W8JLJ2"/>
<dbReference type="InterPro" id="IPR050784">
    <property type="entry name" value="IAP"/>
</dbReference>
<dbReference type="Pfam" id="PF00653">
    <property type="entry name" value="BIR"/>
    <property type="match status" value="2"/>
</dbReference>
<keyword evidence="4 6" id="KW-0863">Zinc-finger</keyword>
<dbReference type="PROSITE" id="PS01282">
    <property type="entry name" value="BIR_REPEAT_1"/>
    <property type="match status" value="1"/>
</dbReference>
<dbReference type="InterPro" id="IPR001841">
    <property type="entry name" value="Znf_RING"/>
</dbReference>
<dbReference type="CDD" id="cd16713">
    <property type="entry name" value="RING-HC_BIRC2_3_7"/>
    <property type="match status" value="1"/>
</dbReference>
<keyword evidence="7" id="KW-0175">Coiled coil</keyword>
<comment type="similarity">
    <text evidence="1">Belongs to the IAP family.</text>
</comment>
<organism evidence="11 12">
    <name type="scientific">Magallana gigas</name>
    <name type="common">Pacific oyster</name>
    <name type="synonym">Crassostrea gigas</name>
    <dbReference type="NCBI Taxonomy" id="29159"/>
    <lineage>
        <taxon>Eukaryota</taxon>
        <taxon>Metazoa</taxon>
        <taxon>Spiralia</taxon>
        <taxon>Lophotrochozoa</taxon>
        <taxon>Mollusca</taxon>
        <taxon>Bivalvia</taxon>
        <taxon>Autobranchia</taxon>
        <taxon>Pteriomorphia</taxon>
        <taxon>Ostreida</taxon>
        <taxon>Ostreoidea</taxon>
        <taxon>Ostreidae</taxon>
        <taxon>Magallana</taxon>
    </lineage>
</organism>
<dbReference type="GO" id="GO:0005634">
    <property type="term" value="C:nucleus"/>
    <property type="evidence" value="ECO:0007669"/>
    <property type="project" value="TreeGrafter"/>
</dbReference>
<evidence type="ECO:0000259" key="10">
    <source>
        <dbReference type="PROSITE" id="PS50089"/>
    </source>
</evidence>
<dbReference type="InterPro" id="IPR001370">
    <property type="entry name" value="BIR_rpt"/>
</dbReference>
<evidence type="ECO:0000256" key="1">
    <source>
        <dbReference type="ARBA" id="ARBA00006672"/>
    </source>
</evidence>
<keyword evidence="9" id="KW-0812">Transmembrane</keyword>
<dbReference type="PANTHER" id="PTHR10044:SF179">
    <property type="entry name" value="BACULOVIRAL IAP REPEAT-CONTAINING PROTEIN 5"/>
    <property type="match status" value="1"/>
</dbReference>